<sequence length="43" mass="5121">MIHRVIAKDRDAFLILIGVLITVFCGNFWTLWVQEMYLFFRGS</sequence>
<keyword evidence="1" id="KW-0472">Membrane</keyword>
<dbReference type="BioCyc" id="LINT1085541:G11IQ-4453-MONOMER"/>
<keyword evidence="1" id="KW-1133">Transmembrane helix</keyword>
<organism evidence="2 3">
    <name type="scientific">Leptospira interrogans serovar Australis str. 200703203</name>
    <dbReference type="NCBI Taxonomy" id="1085541"/>
    <lineage>
        <taxon>Bacteria</taxon>
        <taxon>Pseudomonadati</taxon>
        <taxon>Spirochaetota</taxon>
        <taxon>Spirochaetia</taxon>
        <taxon>Leptospirales</taxon>
        <taxon>Leptospiraceae</taxon>
        <taxon>Leptospira</taxon>
    </lineage>
</organism>
<dbReference type="AlphaFoldDB" id="N1UJP2"/>
<keyword evidence="1" id="KW-0812">Transmembrane</keyword>
<dbReference type="Proteomes" id="UP000012220">
    <property type="component" value="Unassembled WGS sequence"/>
</dbReference>
<evidence type="ECO:0000256" key="1">
    <source>
        <dbReference type="SAM" id="Phobius"/>
    </source>
</evidence>
<feature type="transmembrane region" description="Helical" evidence="1">
    <location>
        <begin position="12"/>
        <end position="32"/>
    </location>
</feature>
<proteinExistence type="predicted"/>
<gene>
    <name evidence="2" type="ORF">LEP1GSC115_3979</name>
</gene>
<reference evidence="2 3" key="1">
    <citation type="submission" date="2013-02" db="EMBL/GenBank/DDBJ databases">
        <authorList>
            <person name="Harkins D.M."/>
            <person name="Durkin A.S."/>
            <person name="Brinkac L.M."/>
            <person name="Haft D.H."/>
            <person name="Selengut J.D."/>
            <person name="Sanka R."/>
            <person name="DePew J."/>
            <person name="Purushe J."/>
            <person name="Picardeau M."/>
            <person name="Werts C."/>
            <person name="Goarant C."/>
            <person name="Vinetz J.M."/>
            <person name="Sutton G.G."/>
            <person name="Nierman W.C."/>
            <person name="Fouts D.E."/>
        </authorList>
    </citation>
    <scope>NUCLEOTIDE SEQUENCE [LARGE SCALE GENOMIC DNA]</scope>
    <source>
        <strain evidence="2 3">200703203</strain>
    </source>
</reference>
<dbReference type="EMBL" id="AHNY02000219">
    <property type="protein sequence ID" value="EMY23894.1"/>
    <property type="molecule type" value="Genomic_DNA"/>
</dbReference>
<protein>
    <submittedName>
        <fullName evidence="2">Uncharacterized protein</fullName>
    </submittedName>
</protein>
<evidence type="ECO:0000313" key="2">
    <source>
        <dbReference type="EMBL" id="EMY23894.1"/>
    </source>
</evidence>
<evidence type="ECO:0000313" key="3">
    <source>
        <dbReference type="Proteomes" id="UP000012220"/>
    </source>
</evidence>
<accession>N1UJP2</accession>
<name>N1UJP2_LEPIR</name>
<comment type="caution">
    <text evidence="2">The sequence shown here is derived from an EMBL/GenBank/DDBJ whole genome shotgun (WGS) entry which is preliminary data.</text>
</comment>